<dbReference type="RefSeq" id="WP_311581641.1">
    <property type="nucleotide sequence ID" value="NZ_JAVRIF010000005.1"/>
</dbReference>
<organism evidence="2 3">
    <name type="scientific">Thalassotalea castellviae</name>
    <dbReference type="NCBI Taxonomy" id="3075612"/>
    <lineage>
        <taxon>Bacteria</taxon>
        <taxon>Pseudomonadati</taxon>
        <taxon>Pseudomonadota</taxon>
        <taxon>Gammaproteobacteria</taxon>
        <taxon>Alteromonadales</taxon>
        <taxon>Colwelliaceae</taxon>
        <taxon>Thalassotalea</taxon>
    </lineage>
</organism>
<gene>
    <name evidence="2" type="ORF">RM573_11070</name>
</gene>
<evidence type="ECO:0000256" key="1">
    <source>
        <dbReference type="SAM" id="SignalP"/>
    </source>
</evidence>
<feature type="signal peptide" evidence="1">
    <location>
        <begin position="1"/>
        <end position="18"/>
    </location>
</feature>
<proteinExistence type="predicted"/>
<feature type="chain" id="PRO_5046200547" description="YncE family protein" evidence="1">
    <location>
        <begin position="19"/>
        <end position="52"/>
    </location>
</feature>
<name>A0ABU3A1T6_9GAMM</name>
<reference evidence="2 3" key="1">
    <citation type="submission" date="2023-09" db="EMBL/GenBank/DDBJ databases">
        <authorList>
            <person name="Rey-Velasco X."/>
        </authorList>
    </citation>
    <scope>NUCLEOTIDE SEQUENCE [LARGE SCALE GENOMIC DNA]</scope>
    <source>
        <strain evidence="2 3">W431</strain>
    </source>
</reference>
<sequence length="52" mass="6075">MKYLLLMLSLLYCTFLNAEEKTLVTIYTYHVKPPLVIDPEKKKVYITTLPNA</sequence>
<evidence type="ECO:0000313" key="3">
    <source>
        <dbReference type="Proteomes" id="UP001266357"/>
    </source>
</evidence>
<evidence type="ECO:0000313" key="2">
    <source>
        <dbReference type="EMBL" id="MDT0604134.1"/>
    </source>
</evidence>
<dbReference type="EMBL" id="JAVRIF010000005">
    <property type="protein sequence ID" value="MDT0604134.1"/>
    <property type="molecule type" value="Genomic_DNA"/>
</dbReference>
<evidence type="ECO:0008006" key="4">
    <source>
        <dbReference type="Google" id="ProtNLM"/>
    </source>
</evidence>
<comment type="caution">
    <text evidence="2">The sequence shown here is derived from an EMBL/GenBank/DDBJ whole genome shotgun (WGS) entry which is preliminary data.</text>
</comment>
<dbReference type="Proteomes" id="UP001266357">
    <property type="component" value="Unassembled WGS sequence"/>
</dbReference>
<keyword evidence="3" id="KW-1185">Reference proteome</keyword>
<accession>A0ABU3A1T6</accession>
<keyword evidence="1" id="KW-0732">Signal</keyword>
<protein>
    <recommendedName>
        <fullName evidence="4">YncE family protein</fullName>
    </recommendedName>
</protein>